<sequence length="90" mass="10144">MNDLGIEIDAITHALTTLHPPSGLEEFHYRFVLALDFYKLTGRFLAEFAGVSEEDRAEIIKRMADELAFGVSNIATAQTLFQKAAEERDR</sequence>
<gene>
    <name evidence="1" type="ORF">METZ01_LOCUS388877</name>
</gene>
<reference evidence="1" key="1">
    <citation type="submission" date="2018-05" db="EMBL/GenBank/DDBJ databases">
        <authorList>
            <person name="Lanie J.A."/>
            <person name="Ng W.-L."/>
            <person name="Kazmierczak K.M."/>
            <person name="Andrzejewski T.M."/>
            <person name="Davidsen T.M."/>
            <person name="Wayne K.J."/>
            <person name="Tettelin H."/>
            <person name="Glass J.I."/>
            <person name="Rusch D."/>
            <person name="Podicherti R."/>
            <person name="Tsui H.-C.T."/>
            <person name="Winkler M.E."/>
        </authorList>
    </citation>
    <scope>NUCLEOTIDE SEQUENCE</scope>
</reference>
<organism evidence="1">
    <name type="scientific">marine metagenome</name>
    <dbReference type="NCBI Taxonomy" id="408172"/>
    <lineage>
        <taxon>unclassified sequences</taxon>
        <taxon>metagenomes</taxon>
        <taxon>ecological metagenomes</taxon>
    </lineage>
</organism>
<proteinExistence type="predicted"/>
<dbReference type="EMBL" id="UINC01145724">
    <property type="protein sequence ID" value="SVD36023.1"/>
    <property type="molecule type" value="Genomic_DNA"/>
</dbReference>
<dbReference type="AlphaFoldDB" id="A0A382UP22"/>
<evidence type="ECO:0000313" key="1">
    <source>
        <dbReference type="EMBL" id="SVD36023.1"/>
    </source>
</evidence>
<accession>A0A382UP22</accession>
<protein>
    <submittedName>
        <fullName evidence="1">Uncharacterized protein</fullName>
    </submittedName>
</protein>
<name>A0A382UP22_9ZZZZ</name>